<dbReference type="AlphaFoldDB" id="A0A250K1D9"/>
<evidence type="ECO:0000313" key="1">
    <source>
        <dbReference type="EMBL" id="ATB49768.1"/>
    </source>
</evidence>
<accession>A0A250K1D9</accession>
<gene>
    <name evidence="1" type="ORF">MYMAC_005422</name>
</gene>
<proteinExistence type="predicted"/>
<dbReference type="KEGG" id="mmas:MYMAC_005422"/>
<protein>
    <submittedName>
        <fullName evidence="1">Uncharacterized protein</fullName>
    </submittedName>
</protein>
<keyword evidence="2" id="KW-1185">Reference proteome</keyword>
<evidence type="ECO:0000313" key="2">
    <source>
        <dbReference type="Proteomes" id="UP000217343"/>
    </source>
</evidence>
<sequence>MKFLYGYVIAATGTKRNGWMAYDALQVSSGCP</sequence>
<reference evidence="1 2" key="1">
    <citation type="submission" date="2017-06" db="EMBL/GenBank/DDBJ databases">
        <title>Sequencing and comparative analysis of myxobacterial genomes.</title>
        <authorList>
            <person name="Rupp O."/>
            <person name="Goesmann A."/>
            <person name="Sogaard-Andersen L."/>
        </authorList>
    </citation>
    <scope>NUCLEOTIDE SEQUENCE [LARGE SCALE GENOMIC DNA]</scope>
    <source>
        <strain evidence="1 2">DSM 14697</strain>
    </source>
</reference>
<name>A0A250K1D9_9BACT</name>
<dbReference type="Proteomes" id="UP000217343">
    <property type="component" value="Chromosome"/>
</dbReference>
<organism evidence="1 2">
    <name type="scientific">Corallococcus macrosporus DSM 14697</name>
    <dbReference type="NCBI Taxonomy" id="1189310"/>
    <lineage>
        <taxon>Bacteria</taxon>
        <taxon>Pseudomonadati</taxon>
        <taxon>Myxococcota</taxon>
        <taxon>Myxococcia</taxon>
        <taxon>Myxococcales</taxon>
        <taxon>Cystobacterineae</taxon>
        <taxon>Myxococcaceae</taxon>
        <taxon>Corallococcus</taxon>
    </lineage>
</organism>
<dbReference type="EMBL" id="CP022203">
    <property type="protein sequence ID" value="ATB49768.1"/>
    <property type="molecule type" value="Genomic_DNA"/>
</dbReference>